<dbReference type="AlphaFoldDB" id="A0A3M3FPR4"/>
<gene>
    <name evidence="1" type="ORF">ALQ74_05462</name>
</gene>
<dbReference type="EMBL" id="RBOM01000160">
    <property type="protein sequence ID" value="RMM63908.1"/>
    <property type="molecule type" value="Genomic_DNA"/>
</dbReference>
<evidence type="ECO:0000313" key="1">
    <source>
        <dbReference type="EMBL" id="RMM63908.1"/>
    </source>
</evidence>
<comment type="caution">
    <text evidence="1">The sequence shown here is derived from an EMBL/GenBank/DDBJ whole genome shotgun (WGS) entry which is preliminary data.</text>
</comment>
<proteinExistence type="predicted"/>
<organism evidence="1 2">
    <name type="scientific">Pseudomonas savastanoi pv. glycinea</name>
    <name type="common">Pseudomonas syringae pv. glycinea</name>
    <dbReference type="NCBI Taxonomy" id="318"/>
    <lineage>
        <taxon>Bacteria</taxon>
        <taxon>Pseudomonadati</taxon>
        <taxon>Pseudomonadota</taxon>
        <taxon>Gammaproteobacteria</taxon>
        <taxon>Pseudomonadales</taxon>
        <taxon>Pseudomonadaceae</taxon>
        <taxon>Pseudomonas</taxon>
    </lineage>
</organism>
<sequence>MRGSRCCCRPSEHLDGVGLSLTQGADRVEQQTQFGGHDQKLGFTFRADRDQQTAAGLRVAQQVALGIAQRSDPVAIAFKIAQRAARHTALGNVMLDAGQARYSGVIQTSGQACTISHFNQMPEQTEAGDIGHCQHPGQLAEATARLVQGAHPVARQTDVFIAQFRLFLGSSENANAQRLGQLQRAPRLGGVVAFHVLLLHHASYSQTEDRLRRVDGVPARQRNTGRVADGTATANDFTSDLGWQHVDRPAENGDGHQRVAAHRVDIADGIGRGDTAEVERVIDDRHKEVSGRDHAALVIQRIDRCVITRSIANPELGVEVLSAAASEDHVQHLGGNLAATPCSMTVLGQADWLIHCDTLGYWETGCGV</sequence>
<name>A0A3M3FPR4_PSESG</name>
<dbReference type="GO" id="GO:0016740">
    <property type="term" value="F:transferase activity"/>
    <property type="evidence" value="ECO:0007669"/>
    <property type="project" value="UniProtKB-KW"/>
</dbReference>
<accession>A0A3M3FPR4</accession>
<dbReference type="Proteomes" id="UP000279057">
    <property type="component" value="Unassembled WGS sequence"/>
</dbReference>
<reference evidence="1 2" key="1">
    <citation type="submission" date="2018-08" db="EMBL/GenBank/DDBJ databases">
        <title>Recombination of ecologically and evolutionarily significant loci maintains genetic cohesion in the Pseudomonas syringae species complex.</title>
        <authorList>
            <person name="Dillon M."/>
            <person name="Thakur S."/>
            <person name="Almeida R.N.D."/>
            <person name="Weir B.S."/>
            <person name="Guttman D.S."/>
        </authorList>
    </citation>
    <scope>NUCLEOTIDE SEQUENCE [LARGE SCALE GENOMIC DNA]</scope>
    <source>
        <strain evidence="1 2">ICMP 4332</strain>
    </source>
</reference>
<protein>
    <submittedName>
        <fullName evidence="1">GCN5-related N-acetyltransferase</fullName>
    </submittedName>
</protein>
<evidence type="ECO:0000313" key="2">
    <source>
        <dbReference type="Proteomes" id="UP000279057"/>
    </source>
</evidence>
<keyword evidence="1" id="KW-0808">Transferase</keyword>